<dbReference type="PANTHER" id="PTHR16434">
    <property type="entry name" value="EWING'S TUMOR-ASSOCIATED ANTIGEN 1 ETAA1"/>
    <property type="match status" value="1"/>
</dbReference>
<evidence type="ECO:0000313" key="3">
    <source>
        <dbReference type="Proteomes" id="UP000823561"/>
    </source>
</evidence>
<dbReference type="GO" id="GO:0031297">
    <property type="term" value="P:replication fork processing"/>
    <property type="evidence" value="ECO:0007669"/>
    <property type="project" value="TreeGrafter"/>
</dbReference>
<dbReference type="GO" id="GO:2000001">
    <property type="term" value="P:regulation of DNA damage checkpoint"/>
    <property type="evidence" value="ECO:0007669"/>
    <property type="project" value="TreeGrafter"/>
</dbReference>
<feature type="compositionally biased region" description="Low complexity" evidence="1">
    <location>
        <begin position="425"/>
        <end position="437"/>
    </location>
</feature>
<protein>
    <recommendedName>
        <fullName evidence="4">Ewing's tumor-associated antigen 1</fullName>
    </recommendedName>
</protein>
<evidence type="ECO:0000256" key="1">
    <source>
        <dbReference type="SAM" id="MobiDB-lite"/>
    </source>
</evidence>
<dbReference type="Proteomes" id="UP000823561">
    <property type="component" value="Chromosome 18"/>
</dbReference>
<dbReference type="AlphaFoldDB" id="A0AAV6G1S6"/>
<feature type="compositionally biased region" description="Polar residues" evidence="1">
    <location>
        <begin position="55"/>
        <end position="65"/>
    </location>
</feature>
<feature type="compositionally biased region" description="Low complexity" evidence="1">
    <location>
        <begin position="230"/>
        <end position="242"/>
    </location>
</feature>
<feature type="compositionally biased region" description="Polar residues" evidence="1">
    <location>
        <begin position="438"/>
        <end position="452"/>
    </location>
</feature>
<organism evidence="2 3">
    <name type="scientific">Alosa alosa</name>
    <name type="common">allis shad</name>
    <dbReference type="NCBI Taxonomy" id="278164"/>
    <lineage>
        <taxon>Eukaryota</taxon>
        <taxon>Metazoa</taxon>
        <taxon>Chordata</taxon>
        <taxon>Craniata</taxon>
        <taxon>Vertebrata</taxon>
        <taxon>Euteleostomi</taxon>
        <taxon>Actinopterygii</taxon>
        <taxon>Neopterygii</taxon>
        <taxon>Teleostei</taxon>
        <taxon>Clupei</taxon>
        <taxon>Clupeiformes</taxon>
        <taxon>Clupeoidei</taxon>
        <taxon>Clupeidae</taxon>
        <taxon>Alosa</taxon>
    </lineage>
</organism>
<evidence type="ECO:0008006" key="4">
    <source>
        <dbReference type="Google" id="ProtNLM"/>
    </source>
</evidence>
<accession>A0AAV6G1S6</accession>
<feature type="compositionally biased region" description="Polar residues" evidence="1">
    <location>
        <begin position="598"/>
        <end position="628"/>
    </location>
</feature>
<reference evidence="2" key="1">
    <citation type="submission" date="2020-10" db="EMBL/GenBank/DDBJ databases">
        <title>Chromosome-scale genome assembly of the Allis shad, Alosa alosa.</title>
        <authorList>
            <person name="Margot Z."/>
            <person name="Christophe K."/>
            <person name="Cabau C."/>
            <person name="Louis A."/>
            <person name="Berthelot C."/>
            <person name="Parey E."/>
            <person name="Roest Crollius H."/>
            <person name="Montfort J."/>
            <person name="Robinson-Rechavi M."/>
            <person name="Bucao C."/>
            <person name="Bouchez O."/>
            <person name="Gislard M."/>
            <person name="Lluch J."/>
            <person name="Milhes M."/>
            <person name="Lampietro C."/>
            <person name="Lopez Roques C."/>
            <person name="Donnadieu C."/>
            <person name="Braasch I."/>
            <person name="Desvignes T."/>
            <person name="Postlethwait J."/>
            <person name="Bobe J."/>
            <person name="Guiguen Y."/>
        </authorList>
    </citation>
    <scope>NUCLEOTIDE SEQUENCE</scope>
    <source>
        <strain evidence="2">M-15738</strain>
        <tissue evidence="2">Blood</tissue>
    </source>
</reference>
<dbReference type="EMBL" id="JADWDJ010000018">
    <property type="protein sequence ID" value="KAG5266561.1"/>
    <property type="molecule type" value="Genomic_DNA"/>
</dbReference>
<feature type="region of interest" description="Disordered" evidence="1">
    <location>
        <begin position="587"/>
        <end position="653"/>
    </location>
</feature>
<keyword evidence="3" id="KW-1185">Reference proteome</keyword>
<feature type="compositionally biased region" description="Basic and acidic residues" evidence="1">
    <location>
        <begin position="73"/>
        <end position="100"/>
    </location>
</feature>
<feature type="compositionally biased region" description="Polar residues" evidence="1">
    <location>
        <begin position="381"/>
        <end position="406"/>
    </location>
</feature>
<evidence type="ECO:0000313" key="2">
    <source>
        <dbReference type="EMBL" id="KAG5266561.1"/>
    </source>
</evidence>
<dbReference type="GO" id="GO:0043596">
    <property type="term" value="C:nuclear replication fork"/>
    <property type="evidence" value="ECO:0007669"/>
    <property type="project" value="TreeGrafter"/>
</dbReference>
<proteinExistence type="predicted"/>
<dbReference type="InterPro" id="IPR029406">
    <property type="entry name" value="ETAA1"/>
</dbReference>
<dbReference type="GO" id="GO:0043539">
    <property type="term" value="F:protein serine/threonine kinase activator activity"/>
    <property type="evidence" value="ECO:0007669"/>
    <property type="project" value="TreeGrafter"/>
</dbReference>
<feature type="compositionally biased region" description="Acidic residues" evidence="1">
    <location>
        <begin position="285"/>
        <end position="296"/>
    </location>
</feature>
<dbReference type="PANTHER" id="PTHR16434:SF2">
    <property type="entry name" value="EWING'S TUMOR-ASSOCIATED ANTIGEN 1"/>
    <property type="match status" value="1"/>
</dbReference>
<feature type="region of interest" description="Disordered" evidence="1">
    <location>
        <begin position="351"/>
        <end position="479"/>
    </location>
</feature>
<dbReference type="GO" id="GO:0006974">
    <property type="term" value="P:DNA damage response"/>
    <property type="evidence" value="ECO:0007669"/>
    <property type="project" value="TreeGrafter"/>
</dbReference>
<feature type="compositionally biased region" description="Gly residues" evidence="1">
    <location>
        <begin position="358"/>
        <end position="369"/>
    </location>
</feature>
<feature type="region of interest" description="Disordered" evidence="1">
    <location>
        <begin position="53"/>
        <end position="115"/>
    </location>
</feature>
<dbReference type="Pfam" id="PF15350">
    <property type="entry name" value="ETAA1"/>
    <property type="match status" value="2"/>
</dbReference>
<comment type="caution">
    <text evidence="2">The sequence shown here is derived from an EMBL/GenBank/DDBJ whole genome shotgun (WGS) entry which is preliminary data.</text>
</comment>
<sequence length="694" mass="74087">MENRKNLDARRTPNEAGKSLQRVRLCRHPHERTNANVNVNINNTKIRQAKAKWLKQSQSPSSDTALNHHRRKAFETPKRSKLRSSDCSHGDSPDGVHDIIWEPASPPSVWNEKGSKKSEILDIVNRIAPKEGGHESRDSPVLGWIEDGTIRCTPDVPAPRPRRISTRQNSVEDLKKLAREFDLRINKEQQETGSDGHPASPEQPLAGQAAVLDAELNALFDAPTQHLSRRLSQSSSISSQESKANLASAVVDRGNSGPKKGSGVPSTVADKPAESSESVSGKGDFDDDWENDDLLDDSFVLEMTQNPVALDEVPATISAATTTAPCPPPRLPVSKAGDPVIKANPSMSARMAACGQAGPSGGRGGGGSSATGVPPGPRSKPATSANPSTFMMAPSGNSLSKNTTTSEPRKPCFKATDAGKHEHSQAQQQEAQTAAPASSKQQTSDYLSSVQKSLKGVPDKAVKSQTVSEDAWGEGGDEDDDLLYQVCDVVERLSSSQEEARATAGGSKLAPNYYTRQLSLSPTDCTSAQTHAVITGSWPPAQTSAGAGRPSYSFTRTLSMPNYSTGSATVFATAAPLASGFSAGRGVQSCAAAPSGSHRPNQYKFTQLRNPPAHTQNQQGPANPQGTRGPNPVNAHQAASKRHLHEPRPLANKVFVPNQRPAMCSAAEIERKKQEAIARRKLRVEASQRSAMLT</sequence>
<name>A0AAV6G1S6_9TELE</name>
<gene>
    <name evidence="2" type="ORF">AALO_G00233530</name>
</gene>
<feature type="region of interest" description="Disordered" evidence="1">
    <location>
        <begin position="230"/>
        <end position="297"/>
    </location>
</feature>